<dbReference type="AlphaFoldDB" id="A0A540VY96"/>
<evidence type="ECO:0000313" key="3">
    <source>
        <dbReference type="Proteomes" id="UP000319103"/>
    </source>
</evidence>
<dbReference type="PANTHER" id="PTHR43242:SF1">
    <property type="entry name" value="NAD(P)-BINDING ROSSMANN-FOLD SUPERFAMILY PROTEIN"/>
    <property type="match status" value="1"/>
</dbReference>
<dbReference type="Proteomes" id="UP000319103">
    <property type="component" value="Unassembled WGS sequence"/>
</dbReference>
<dbReference type="InterPro" id="IPR029903">
    <property type="entry name" value="RmlD-like-bd"/>
</dbReference>
<gene>
    <name evidence="2" type="ORF">E6W39_05155</name>
</gene>
<feature type="domain" description="RmlD-like substrate binding" evidence="1">
    <location>
        <begin position="74"/>
        <end position="327"/>
    </location>
</feature>
<proteinExistence type="predicted"/>
<protein>
    <submittedName>
        <fullName evidence="2">Sugar nucleotide-binding protein</fullName>
    </submittedName>
</protein>
<name>A0A540VY96_9ACTN</name>
<dbReference type="Pfam" id="PF04321">
    <property type="entry name" value="RmlD_sub_bind"/>
    <property type="match status" value="1"/>
</dbReference>
<reference evidence="2 3" key="1">
    <citation type="submission" date="2019-06" db="EMBL/GenBank/DDBJ databases">
        <title>Description of Kitasatospora acidophila sp. nov. isolated from pine grove soil, and reclassification of Streptomyces novaecaesareae to Kitasatospora novaeceasareae comb. nov.</title>
        <authorList>
            <person name="Kim M.J."/>
        </authorList>
    </citation>
    <scope>NUCLEOTIDE SEQUENCE [LARGE SCALE GENOMIC DNA]</scope>
    <source>
        <strain evidence="2 3">MMS16-CNU292</strain>
    </source>
</reference>
<evidence type="ECO:0000259" key="1">
    <source>
        <dbReference type="Pfam" id="PF04321"/>
    </source>
</evidence>
<dbReference type="SUPFAM" id="SSF51735">
    <property type="entry name" value="NAD(P)-binding Rossmann-fold domains"/>
    <property type="match status" value="1"/>
</dbReference>
<organism evidence="2 3">
    <name type="scientific">Kitasatospora acidiphila</name>
    <dbReference type="NCBI Taxonomy" id="2567942"/>
    <lineage>
        <taxon>Bacteria</taxon>
        <taxon>Bacillati</taxon>
        <taxon>Actinomycetota</taxon>
        <taxon>Actinomycetes</taxon>
        <taxon>Kitasatosporales</taxon>
        <taxon>Streptomycetaceae</taxon>
        <taxon>Kitasatospora</taxon>
    </lineage>
</organism>
<dbReference type="OrthoDB" id="3384012at2"/>
<dbReference type="PANTHER" id="PTHR43242">
    <property type="entry name" value="NAD(P)-BINDING ROSSMANN-FOLD SUPERFAMILY PROTEIN"/>
    <property type="match status" value="1"/>
</dbReference>
<evidence type="ECO:0000313" key="2">
    <source>
        <dbReference type="EMBL" id="TQF01750.1"/>
    </source>
</evidence>
<dbReference type="Gene3D" id="3.40.50.720">
    <property type="entry name" value="NAD(P)-binding Rossmann-like Domain"/>
    <property type="match status" value="1"/>
</dbReference>
<dbReference type="InterPro" id="IPR036291">
    <property type="entry name" value="NAD(P)-bd_dom_sf"/>
</dbReference>
<dbReference type="EMBL" id="VIGB01000003">
    <property type="protein sequence ID" value="TQF01750.1"/>
    <property type="molecule type" value="Genomic_DNA"/>
</dbReference>
<sequence>MPQMPVAATLTRTSWASNEGTARSWIPARPTSSNTTAFIAASHRISHQQCHKMSDMSRYWPPGVGDLPSESRLRILLLGASGFVGGGLWSHLRARHEVVGTFATRPVPGLVQLDLRDERRLSALAADGFDLVIHAAGLVPLEVAEADPELAHRLNVRPIEVLLDAVRGSAAKLVFLSSDNVFDGTRHQYTEDDHRSPVNVYGRTKAAAEDLLRADGGHLVVRIPLVYGRGPWANTFLARLAGSTTPARTDLVCAPVYLPGLGPAVAELWGRTGVVHYGGRDVVTRFELMSKVQQALELPTRVVAVQGDEARAGCRRPPRLVLRSTRHRLLGPGLDAALAHLAGRPLA</sequence>
<accession>A0A540VY96</accession>
<comment type="caution">
    <text evidence="2">The sequence shown here is derived from an EMBL/GenBank/DDBJ whole genome shotgun (WGS) entry which is preliminary data.</text>
</comment>
<keyword evidence="3" id="KW-1185">Reference proteome</keyword>